<feature type="domain" description="Beta-galactosidase trimerisation" evidence="11">
    <location>
        <begin position="395"/>
        <end position="599"/>
    </location>
</feature>
<keyword evidence="5 6" id="KW-0326">Glycosidase</keyword>
<comment type="similarity">
    <text evidence="2 6">Belongs to the glycosyl hydrolase 42 family.</text>
</comment>
<dbReference type="PANTHER" id="PTHR36447:SF1">
    <property type="entry name" value="BETA-GALACTOSIDASE GANA"/>
    <property type="match status" value="1"/>
</dbReference>
<dbReference type="GO" id="GO:0006012">
    <property type="term" value="P:galactose metabolic process"/>
    <property type="evidence" value="ECO:0007669"/>
    <property type="project" value="InterPro"/>
</dbReference>
<dbReference type="InterPro" id="IPR017853">
    <property type="entry name" value="GH"/>
</dbReference>
<feature type="binding site" evidence="8">
    <location>
        <position position="314"/>
    </location>
    <ligand>
        <name>substrate</name>
    </ligand>
</feature>
<dbReference type="PANTHER" id="PTHR36447">
    <property type="entry name" value="BETA-GALACTOSIDASE GANA"/>
    <property type="match status" value="1"/>
</dbReference>
<feature type="active site" description="Nucleophile" evidence="7">
    <location>
        <position position="306"/>
    </location>
</feature>
<dbReference type="SUPFAM" id="SSF52317">
    <property type="entry name" value="Class I glutamine amidotransferase-like"/>
    <property type="match status" value="1"/>
</dbReference>
<feature type="binding site" evidence="9">
    <location>
        <position position="161"/>
    </location>
    <ligand>
        <name>Zn(2+)</name>
        <dbReference type="ChEBI" id="CHEBI:29105"/>
    </ligand>
</feature>
<feature type="active site" description="Proton donor" evidence="7">
    <location>
        <position position="151"/>
    </location>
</feature>
<feature type="domain" description="Glycoside hydrolase family 42 N-terminal" evidence="10">
    <location>
        <begin position="15"/>
        <end position="385"/>
    </location>
</feature>
<dbReference type="OrthoDB" id="9800974at2"/>
<dbReference type="AlphaFoldDB" id="A0A023DJB1"/>
<dbReference type="GO" id="GO:0009341">
    <property type="term" value="C:beta-galactosidase complex"/>
    <property type="evidence" value="ECO:0007669"/>
    <property type="project" value="InterPro"/>
</dbReference>
<feature type="binding site" evidence="9">
    <location>
        <position position="159"/>
    </location>
    <ligand>
        <name>Zn(2+)</name>
        <dbReference type="ChEBI" id="CHEBI:29105"/>
    </ligand>
</feature>
<evidence type="ECO:0000259" key="11">
    <source>
        <dbReference type="Pfam" id="PF08532"/>
    </source>
</evidence>
<evidence type="ECO:0000256" key="7">
    <source>
        <dbReference type="PIRSR" id="PIRSR001084-1"/>
    </source>
</evidence>
<dbReference type="Pfam" id="PF08533">
    <property type="entry name" value="Glyco_hydro_42C"/>
    <property type="match status" value="1"/>
</dbReference>
<dbReference type="PIRSF" id="PIRSF001084">
    <property type="entry name" value="B-galactosidase"/>
    <property type="match status" value="1"/>
</dbReference>
<dbReference type="SUPFAM" id="SSF51011">
    <property type="entry name" value="Glycosyl hydrolase domain"/>
    <property type="match status" value="1"/>
</dbReference>
<comment type="catalytic activity">
    <reaction evidence="1 6">
        <text>Hydrolysis of terminal non-reducing beta-D-galactose residues in beta-D-galactosides.</text>
        <dbReference type="EC" id="3.2.1.23"/>
    </reaction>
</comment>
<evidence type="ECO:0000313" key="13">
    <source>
        <dbReference type="EMBL" id="GAJ41342.1"/>
    </source>
</evidence>
<keyword evidence="4 6" id="KW-0378">Hydrolase</keyword>
<dbReference type="RefSeq" id="WP_042411523.1">
    <property type="nucleotide sequence ID" value="NZ_BAWO01000065.1"/>
</dbReference>
<dbReference type="EMBL" id="BAWO01000065">
    <property type="protein sequence ID" value="GAJ41342.1"/>
    <property type="molecule type" value="Genomic_DNA"/>
</dbReference>
<keyword evidence="9" id="KW-0479">Metal-binding</keyword>
<dbReference type="Gene3D" id="2.60.40.1180">
    <property type="entry name" value="Golgi alpha-mannosidase II"/>
    <property type="match status" value="1"/>
</dbReference>
<name>A0A023DJB1_9BACL</name>
<proteinExistence type="inferred from homology"/>
<dbReference type="GO" id="GO:0046872">
    <property type="term" value="F:metal ion binding"/>
    <property type="evidence" value="ECO:0007669"/>
    <property type="project" value="UniProtKB-KW"/>
</dbReference>
<dbReference type="InterPro" id="IPR029062">
    <property type="entry name" value="Class_I_gatase-like"/>
</dbReference>
<reference evidence="13 14" key="1">
    <citation type="submission" date="2014-04" db="EMBL/GenBank/DDBJ databases">
        <title>Whole genome shotgun sequence of Geobacillus caldoxylosilyticus NBRC 107762.</title>
        <authorList>
            <person name="Hosoyama A."/>
            <person name="Hosoyama Y."/>
            <person name="Katano-Makiyama Y."/>
            <person name="Tsuchikane K."/>
            <person name="Ohji S."/>
            <person name="Ichikawa N."/>
            <person name="Yamazoe A."/>
            <person name="Fujita N."/>
        </authorList>
    </citation>
    <scope>NUCLEOTIDE SEQUENCE [LARGE SCALE GENOMIC DNA]</scope>
    <source>
        <strain evidence="13 14">NBRC 107762</strain>
    </source>
</reference>
<evidence type="ECO:0000256" key="3">
    <source>
        <dbReference type="ARBA" id="ARBA00012756"/>
    </source>
</evidence>
<evidence type="ECO:0000313" key="14">
    <source>
        <dbReference type="Proteomes" id="UP000023561"/>
    </source>
</evidence>
<dbReference type="Gene3D" id="3.20.20.80">
    <property type="entry name" value="Glycosidases"/>
    <property type="match status" value="1"/>
</dbReference>
<dbReference type="EC" id="3.2.1.23" evidence="3 6"/>
<gene>
    <name evidence="13" type="primary">bgaB</name>
    <name evidence="13" type="ORF">GCA01S_065_00110</name>
</gene>
<dbReference type="Proteomes" id="UP000023561">
    <property type="component" value="Unassembled WGS sequence"/>
</dbReference>
<evidence type="ECO:0000256" key="8">
    <source>
        <dbReference type="PIRSR" id="PIRSR001084-2"/>
    </source>
</evidence>
<dbReference type="Pfam" id="PF08532">
    <property type="entry name" value="Glyco_hydro_42M"/>
    <property type="match status" value="1"/>
</dbReference>
<dbReference type="GO" id="GO:0004565">
    <property type="term" value="F:beta-galactosidase activity"/>
    <property type="evidence" value="ECO:0007669"/>
    <property type="project" value="UniProtKB-EC"/>
</dbReference>
<dbReference type="SUPFAM" id="SSF51445">
    <property type="entry name" value="(Trans)glycosidases"/>
    <property type="match status" value="1"/>
</dbReference>
<dbReference type="InterPro" id="IPR013529">
    <property type="entry name" value="Glyco_hydro_42_N"/>
</dbReference>
<keyword evidence="14" id="KW-1185">Reference proteome</keyword>
<evidence type="ECO:0000256" key="5">
    <source>
        <dbReference type="ARBA" id="ARBA00023295"/>
    </source>
</evidence>
<comment type="caution">
    <text evidence="13">The sequence shown here is derived from an EMBL/GenBank/DDBJ whole genome shotgun (WGS) entry which is preliminary data.</text>
</comment>
<feature type="binding site" evidence="8">
    <location>
        <position position="150"/>
    </location>
    <ligand>
        <name>substrate</name>
    </ligand>
</feature>
<organism evidence="13 14">
    <name type="scientific">Parageobacillus caldoxylosilyticus NBRC 107762</name>
    <dbReference type="NCBI Taxonomy" id="1220594"/>
    <lineage>
        <taxon>Bacteria</taxon>
        <taxon>Bacillati</taxon>
        <taxon>Bacillota</taxon>
        <taxon>Bacilli</taxon>
        <taxon>Bacillales</taxon>
        <taxon>Anoxybacillaceae</taxon>
        <taxon>Saccharococcus</taxon>
    </lineage>
</organism>
<feature type="domain" description="Beta-galactosidase C-terminal" evidence="12">
    <location>
        <begin position="609"/>
        <end position="668"/>
    </location>
</feature>
<dbReference type="Pfam" id="PF02449">
    <property type="entry name" value="Glyco_hydro_42"/>
    <property type="match status" value="1"/>
</dbReference>
<dbReference type="InterPro" id="IPR013738">
    <property type="entry name" value="Beta_galactosidase_Trimer"/>
</dbReference>
<feature type="binding site" evidence="8">
    <location>
        <position position="112"/>
    </location>
    <ligand>
        <name>substrate</name>
    </ligand>
</feature>
<accession>A0A023DJB1</accession>
<evidence type="ECO:0000256" key="1">
    <source>
        <dbReference type="ARBA" id="ARBA00001412"/>
    </source>
</evidence>
<feature type="binding site" evidence="9">
    <location>
        <position position="116"/>
    </location>
    <ligand>
        <name>Zn(2+)</name>
        <dbReference type="ChEBI" id="CHEBI:29105"/>
    </ligand>
</feature>
<sequence length="672" mass="78024">MKYVSILPSICYGGDYNPEQWPEEIWREDAKLMQKAGVNLVSLGIFSWGEIEPCEGVFNFEWLDKVIDILYSHGVYINLGTATATTPAWFVKKYPDSLPVDENGTRLSFGSRQHYCPNHPQLVVHIKKLARAIAQRYKNHPALKMWHVNNEYACHTSRCFCENCAIAFRKWLKARYKTIDELNNRWGTSFWGQRYNDWDEINPPRKTPTFVNPSQELDYYRFMNDSIFSLFLAEKEVLREVTPNIPLSTNFMASFKPLNYFQWAQEVDIVTWDSYPDPRERLPIQHAMMNDLMRSLRQGQPFLLMEQVTSHVNWRDINVPKPPGVMRLWSYATIGRGADGIMFFQWRQSRAGAEKFHGAMVPHSSSENSRVYREVKKLGRELKKLDCLIGSRIKAEIAIIFDWENWWAVELGSKPHNKLSYISLVESYYRELYKRNIAVDFIRPVDDLSKYKVVIAPLLYMVKEGEDENLRRFVANGGTLIVTFFSGIVDENDHIHLGGYPAPLRDILGICVEEFVPYPEGQTNKIRVEGEEYECTTWTDIIHLEGAEPLAVYGEDWYAGSPAVTRHFFGRGESIYIGTSPDSKYLGRLLEYVLTEHNINPPLKVPENVEVQQRYTEKERYLIIVNHNSHEVQLSLPADRLYQDVLNGKRLQINQLVVQGIDVAVLKEVRRI</sequence>
<dbReference type="InterPro" id="IPR003476">
    <property type="entry name" value="Glyco_hydro_42"/>
</dbReference>
<feature type="binding site" evidence="9">
    <location>
        <position position="164"/>
    </location>
    <ligand>
        <name>Zn(2+)</name>
        <dbReference type="ChEBI" id="CHEBI:29105"/>
    </ligand>
</feature>
<evidence type="ECO:0000259" key="10">
    <source>
        <dbReference type="Pfam" id="PF02449"/>
    </source>
</evidence>
<evidence type="ECO:0000256" key="6">
    <source>
        <dbReference type="PIRNR" id="PIRNR001084"/>
    </source>
</evidence>
<evidence type="ECO:0000256" key="9">
    <source>
        <dbReference type="PIRSR" id="PIRSR001084-3"/>
    </source>
</evidence>
<evidence type="ECO:0000256" key="4">
    <source>
        <dbReference type="ARBA" id="ARBA00022801"/>
    </source>
</evidence>
<dbReference type="Gene3D" id="3.40.50.880">
    <property type="match status" value="1"/>
</dbReference>
<dbReference type="CDD" id="cd03143">
    <property type="entry name" value="A4_beta-galactosidase_middle_domain"/>
    <property type="match status" value="1"/>
</dbReference>
<dbReference type="InterPro" id="IPR013739">
    <property type="entry name" value="Beta_galactosidase_C"/>
</dbReference>
<evidence type="ECO:0000256" key="2">
    <source>
        <dbReference type="ARBA" id="ARBA00005940"/>
    </source>
</evidence>
<evidence type="ECO:0000259" key="12">
    <source>
        <dbReference type="Pfam" id="PF08533"/>
    </source>
</evidence>
<keyword evidence="9" id="KW-0862">Zinc</keyword>
<protein>
    <recommendedName>
        <fullName evidence="3 6">Beta-galactosidase</fullName>
        <shortName evidence="6">Beta-gal</shortName>
        <ecNumber evidence="3 6">3.2.1.23</ecNumber>
    </recommendedName>
</protein>
<dbReference type="InterPro" id="IPR013780">
    <property type="entry name" value="Glyco_hydro_b"/>
</dbReference>